<protein>
    <submittedName>
        <fullName evidence="2">Uncharacterized protein</fullName>
    </submittedName>
</protein>
<organism evidence="2 3">
    <name type="scientific">Reticulomyxa filosa</name>
    <dbReference type="NCBI Taxonomy" id="46433"/>
    <lineage>
        <taxon>Eukaryota</taxon>
        <taxon>Sar</taxon>
        <taxon>Rhizaria</taxon>
        <taxon>Retaria</taxon>
        <taxon>Foraminifera</taxon>
        <taxon>Monothalamids</taxon>
        <taxon>Reticulomyxidae</taxon>
        <taxon>Reticulomyxa</taxon>
    </lineage>
</organism>
<comment type="caution">
    <text evidence="2">The sequence shown here is derived from an EMBL/GenBank/DDBJ whole genome shotgun (WGS) entry which is preliminary data.</text>
</comment>
<dbReference type="OrthoDB" id="120976at2759"/>
<evidence type="ECO:0000313" key="3">
    <source>
        <dbReference type="Proteomes" id="UP000023152"/>
    </source>
</evidence>
<evidence type="ECO:0000256" key="1">
    <source>
        <dbReference type="SAM" id="MobiDB-lite"/>
    </source>
</evidence>
<accession>X6NJE5</accession>
<dbReference type="Gene3D" id="3.80.10.10">
    <property type="entry name" value="Ribonuclease Inhibitor"/>
    <property type="match status" value="1"/>
</dbReference>
<proteinExistence type="predicted"/>
<name>X6NJE5_RETFI</name>
<feature type="region of interest" description="Disordered" evidence="1">
    <location>
        <begin position="101"/>
        <end position="136"/>
    </location>
</feature>
<reference evidence="2 3" key="1">
    <citation type="journal article" date="2013" name="Curr. Biol.">
        <title>The Genome of the Foraminiferan Reticulomyxa filosa.</title>
        <authorList>
            <person name="Glockner G."/>
            <person name="Hulsmann N."/>
            <person name="Schleicher M."/>
            <person name="Noegel A.A."/>
            <person name="Eichinger L."/>
            <person name="Gallinger C."/>
            <person name="Pawlowski J."/>
            <person name="Sierra R."/>
            <person name="Euteneuer U."/>
            <person name="Pillet L."/>
            <person name="Moustafa A."/>
            <person name="Platzer M."/>
            <person name="Groth M."/>
            <person name="Szafranski K."/>
            <person name="Schliwa M."/>
        </authorList>
    </citation>
    <scope>NUCLEOTIDE SEQUENCE [LARGE SCALE GENOMIC DNA]</scope>
</reference>
<dbReference type="InterPro" id="IPR032675">
    <property type="entry name" value="LRR_dom_sf"/>
</dbReference>
<feature type="compositionally biased region" description="Basic and acidic residues" evidence="1">
    <location>
        <begin position="159"/>
        <end position="198"/>
    </location>
</feature>
<dbReference type="AlphaFoldDB" id="X6NJE5"/>
<feature type="region of interest" description="Disordered" evidence="1">
    <location>
        <begin position="149"/>
        <end position="203"/>
    </location>
</feature>
<sequence>MEKKLNTLICFFFIIEIRGITVLNKLFVKFNSGLQRKVSQNKKKAVWVSEVKKKSKIKRGSSAMTANVMECPNCLRLEESKIKLIRSTSLELEDFGSLYGGKSEKASSEKKGKAPKAQKSEPKNDVSLSREPQRLERKQSLKMLDEMLNKNNNNNNKDVSPKVEEKKTPKRVEKQEEKEEKKEKEEKIGTDEKIKTEEPTTGMSVSERMAAFKQSISAVDESQEKKMAELKRERGFQKVEMSSDKASVAGLFEQRLKKHKEGASAIDSVKETESGFSLKAALKEGDVDGHKAQEIMTSMNIFQPAEKKPERGNATPQTDGNIPNANANANTNASPNANVPEKLEVLNMNNSAIMNKMSQTEKENMETLICNGIVNNKDLKVVQMCNANVDDLFFIKILDTLAQNQTSVTEVWFENNSIGDTGMQRLATFIRNDKQITVMKFYSNKKTISTPVLEELCNAIMANETLIKFVFDGFRFQQHKDTLEKALKRNHNLLRQKKAQNK</sequence>
<evidence type="ECO:0000313" key="2">
    <source>
        <dbReference type="EMBL" id="ETO26038.1"/>
    </source>
</evidence>
<feature type="compositionally biased region" description="Basic and acidic residues" evidence="1">
    <location>
        <begin position="102"/>
        <end position="124"/>
    </location>
</feature>
<dbReference type="SUPFAM" id="SSF52047">
    <property type="entry name" value="RNI-like"/>
    <property type="match status" value="1"/>
</dbReference>
<dbReference type="EMBL" id="ASPP01008128">
    <property type="protein sequence ID" value="ETO26038.1"/>
    <property type="molecule type" value="Genomic_DNA"/>
</dbReference>
<gene>
    <name evidence="2" type="ORF">RFI_11099</name>
</gene>
<keyword evidence="3" id="KW-1185">Reference proteome</keyword>
<dbReference type="Proteomes" id="UP000023152">
    <property type="component" value="Unassembled WGS sequence"/>
</dbReference>